<evidence type="ECO:0000313" key="5">
    <source>
        <dbReference type="Proteomes" id="UP000682134"/>
    </source>
</evidence>
<protein>
    <submittedName>
        <fullName evidence="4">Prohibitin family protein</fullName>
    </submittedName>
</protein>
<accession>A0A940NJB1</accession>
<dbReference type="RefSeq" id="WP_209404997.1">
    <property type="nucleotide sequence ID" value="NZ_JAGIYQ010000005.1"/>
</dbReference>
<keyword evidence="5" id="KW-1185">Reference proteome</keyword>
<dbReference type="AlphaFoldDB" id="A0A940NJB1"/>
<dbReference type="Gene3D" id="3.30.479.30">
    <property type="entry name" value="Band 7 domain"/>
    <property type="match status" value="1"/>
</dbReference>
<feature type="transmembrane region" description="Helical" evidence="2">
    <location>
        <begin position="13"/>
        <end position="38"/>
    </location>
</feature>
<dbReference type="Pfam" id="PF01145">
    <property type="entry name" value="Band_7"/>
    <property type="match status" value="1"/>
</dbReference>
<keyword evidence="1" id="KW-0175">Coiled coil</keyword>
<dbReference type="EMBL" id="JAGIYQ010000005">
    <property type="protein sequence ID" value="MBP0725440.1"/>
    <property type="molecule type" value="Genomic_DNA"/>
</dbReference>
<dbReference type="CDD" id="cd03401">
    <property type="entry name" value="SPFH_prohibitin"/>
    <property type="match status" value="1"/>
</dbReference>
<comment type="caution">
    <text evidence="4">The sequence shown here is derived from an EMBL/GenBank/DDBJ whole genome shotgun (WGS) entry which is preliminary data.</text>
</comment>
<keyword evidence="2" id="KW-0472">Membrane</keyword>
<dbReference type="SUPFAM" id="SSF117892">
    <property type="entry name" value="Band 7/SPFH domain"/>
    <property type="match status" value="1"/>
</dbReference>
<proteinExistence type="predicted"/>
<dbReference type="GO" id="GO:0016020">
    <property type="term" value="C:membrane"/>
    <property type="evidence" value="ECO:0007669"/>
    <property type="project" value="InterPro"/>
</dbReference>
<evidence type="ECO:0000259" key="3">
    <source>
        <dbReference type="SMART" id="SM00244"/>
    </source>
</evidence>
<dbReference type="SMART" id="SM00244">
    <property type="entry name" value="PHB"/>
    <property type="match status" value="1"/>
</dbReference>
<dbReference type="InterPro" id="IPR001107">
    <property type="entry name" value="Band_7"/>
</dbReference>
<dbReference type="InterPro" id="IPR000163">
    <property type="entry name" value="Prohibitin"/>
</dbReference>
<dbReference type="Proteomes" id="UP000682134">
    <property type="component" value="Unassembled WGS sequence"/>
</dbReference>
<evidence type="ECO:0000313" key="4">
    <source>
        <dbReference type="EMBL" id="MBP0725440.1"/>
    </source>
</evidence>
<organism evidence="4 5">
    <name type="scientific">Gottfriedia endophytica</name>
    <dbReference type="NCBI Taxonomy" id="2820819"/>
    <lineage>
        <taxon>Bacteria</taxon>
        <taxon>Bacillati</taxon>
        <taxon>Bacillota</taxon>
        <taxon>Bacilli</taxon>
        <taxon>Bacillales</taxon>
        <taxon>Bacillaceae</taxon>
        <taxon>Gottfriedia</taxon>
    </lineage>
</organism>
<dbReference type="PRINTS" id="PR00679">
    <property type="entry name" value="PROHIBITIN"/>
</dbReference>
<feature type="domain" description="Band 7" evidence="3">
    <location>
        <begin position="29"/>
        <end position="189"/>
    </location>
</feature>
<evidence type="ECO:0000256" key="2">
    <source>
        <dbReference type="SAM" id="Phobius"/>
    </source>
</evidence>
<evidence type="ECO:0000256" key="1">
    <source>
        <dbReference type="SAM" id="Coils"/>
    </source>
</evidence>
<reference evidence="4" key="1">
    <citation type="submission" date="2021-04" db="EMBL/GenBank/DDBJ databases">
        <title>Genome seq and assembly of Bacillus sp.</title>
        <authorList>
            <person name="Chhetri G."/>
        </authorList>
    </citation>
    <scope>NUCLEOTIDE SEQUENCE</scope>
    <source>
        <strain evidence="4">RG28</strain>
    </source>
</reference>
<keyword evidence="2" id="KW-1133">Transmembrane helix</keyword>
<dbReference type="PANTHER" id="PTHR23222">
    <property type="entry name" value="PROHIBITIN"/>
    <property type="match status" value="1"/>
</dbReference>
<dbReference type="InterPro" id="IPR036013">
    <property type="entry name" value="Band_7/SPFH_dom_sf"/>
</dbReference>
<keyword evidence="2" id="KW-0812">Transmembrane</keyword>
<sequence length="271" mass="30294">MDNQNIGSNLKKWLGFIALAIIVIVVLSSSFTIIPAGYRGVLVQLGKVEGVLSEGFNFKLPFITSVEKMEVRVQKEETNQSASSKDLQTVSTVVAVNFSVSPESVNKLYQQVGLDYRTRIIDPAVAESIKAVMAKYTAEELITKRPEVSSEIKDMLGKRLNTYYMKLEEINIKDFKFSETFNNAIEAKTAAEQQALKAKRDLDRVNIEAQQKISQAKAEAEALHLKKQEITPELVRLKEIENQEKAIEKWDGKLPQVTSGATPFINVTPSK</sequence>
<dbReference type="PANTHER" id="PTHR23222:SF0">
    <property type="entry name" value="PROHIBITIN 1"/>
    <property type="match status" value="1"/>
</dbReference>
<feature type="coiled-coil region" evidence="1">
    <location>
        <begin position="188"/>
        <end position="226"/>
    </location>
</feature>
<gene>
    <name evidence="4" type="ORF">J5Y03_09590</name>
</gene>
<name>A0A940NJB1_9BACI</name>